<evidence type="ECO:0000259" key="7">
    <source>
        <dbReference type="SMART" id="SM00852"/>
    </source>
</evidence>
<dbReference type="SMART" id="SM00852">
    <property type="entry name" value="MoCF_biosynth"/>
    <property type="match status" value="1"/>
</dbReference>
<accession>D5EEH8</accession>
<dbReference type="Gene3D" id="3.90.105.10">
    <property type="entry name" value="Molybdopterin biosynthesis moea protein, domain 2"/>
    <property type="match status" value="1"/>
</dbReference>
<dbReference type="SUPFAM" id="SSF53218">
    <property type="entry name" value="Molybdenum cofactor biosynthesis proteins"/>
    <property type="match status" value="1"/>
</dbReference>
<dbReference type="GO" id="GO:0005829">
    <property type="term" value="C:cytosol"/>
    <property type="evidence" value="ECO:0007669"/>
    <property type="project" value="TreeGrafter"/>
</dbReference>
<evidence type="ECO:0000313" key="8">
    <source>
        <dbReference type="EMBL" id="ADE56960.1"/>
    </source>
</evidence>
<dbReference type="eggNOG" id="COG1910">
    <property type="taxonomic scope" value="Bacteria"/>
</dbReference>
<dbReference type="GO" id="GO:0046872">
    <property type="term" value="F:metal ion binding"/>
    <property type="evidence" value="ECO:0007669"/>
    <property type="project" value="UniProtKB-UniRule"/>
</dbReference>
<keyword evidence="6" id="KW-0808">Transferase</keyword>
<comment type="similarity">
    <text evidence="3 6">Belongs to the MoeA family.</text>
</comment>
<dbReference type="Gene3D" id="3.40.190.10">
    <property type="entry name" value="Periplasmic binding protein-like II"/>
    <property type="match status" value="1"/>
</dbReference>
<dbReference type="Pfam" id="PF00994">
    <property type="entry name" value="MoCF_biosynth"/>
    <property type="match status" value="1"/>
</dbReference>
<dbReference type="PANTHER" id="PTHR10192:SF16">
    <property type="entry name" value="MOLYBDOPTERIN MOLYBDENUMTRANSFERASE"/>
    <property type="match status" value="1"/>
</dbReference>
<dbReference type="InterPro" id="IPR036135">
    <property type="entry name" value="MoeA_linker/N_sf"/>
</dbReference>
<dbReference type="InterPro" id="IPR038987">
    <property type="entry name" value="MoeA-like"/>
</dbReference>
<feature type="domain" description="MoaB/Mog" evidence="7">
    <location>
        <begin position="171"/>
        <end position="312"/>
    </location>
</feature>
<protein>
    <recommendedName>
        <fullName evidence="6">Molybdopterin molybdenumtransferase</fullName>
        <ecNumber evidence="6">2.10.1.1</ecNumber>
    </recommendedName>
</protein>
<dbReference type="InterPro" id="IPR001453">
    <property type="entry name" value="MoaB/Mog_dom"/>
</dbReference>
<dbReference type="SUPFAM" id="SSF63882">
    <property type="entry name" value="MoeA N-terminal region -like"/>
    <property type="match status" value="1"/>
</dbReference>
<dbReference type="Pfam" id="PF03454">
    <property type="entry name" value="MoeA_C"/>
    <property type="match status" value="1"/>
</dbReference>
<evidence type="ECO:0000313" key="9">
    <source>
        <dbReference type="Proteomes" id="UP000002366"/>
    </source>
</evidence>
<dbReference type="Gene3D" id="2.170.190.11">
    <property type="entry name" value="Molybdopterin biosynthesis moea protein, domain 3"/>
    <property type="match status" value="1"/>
</dbReference>
<keyword evidence="6" id="KW-0500">Molybdenum</keyword>
<dbReference type="SUPFAM" id="SSF63867">
    <property type="entry name" value="MoeA C-terminal domain-like"/>
    <property type="match status" value="1"/>
</dbReference>
<dbReference type="GO" id="GO:0006777">
    <property type="term" value="P:Mo-molybdopterin cofactor biosynthetic process"/>
    <property type="evidence" value="ECO:0007669"/>
    <property type="project" value="UniProtKB-UniRule"/>
</dbReference>
<dbReference type="eggNOG" id="COG0303">
    <property type="taxonomic scope" value="Bacteria"/>
</dbReference>
<dbReference type="InterPro" id="IPR005111">
    <property type="entry name" value="MoeA_C_domain_IV"/>
</dbReference>
<sequence>MVKKWREHVSIEEAWLVFRQNFSSLHKKSNVPVDECTDLILAEDVFSKRNVPHFSASAVDGYALSTKKTANASSATPVFLDREEYQWINTGMAVSLEYDGVLMVEDSSVKDGKLAVYKTLSMGDNIRPVGEDVTCGQIIARAGDKISPALAALFLASGYSFVPVWSKPRTLYIPTGDEIVSGKTWLSEGAVCGKVVESNSTMLKAYFHRWGFPLDVTGPLPDDPQIIRKSILNGVEDYDLLLVGAGSAKGEKDYTSTILSEEGTMLFHWLLMKPGRPAMAAKVKGKPVVDLPGFPMSTAVVLWTLVLPLLQLLAEGNFDEATVLKQAMGAETEETMKLLTPCSSVPGRNEWLRIKAIALQGEKRVFPLSSGSSTMWTMSEADGFALLPRPVAECPAGTNLKVWLTRKIDWTRRLLFQGSNDPAFERLGSYVHKRGGELIYRSVGSLGGLSALARGECHIAACHLLDPEKGSYNNTYIEKLSNGKQWKRRLLFYRKQGILVAPGNPLHVLTIEDLAEKGVRFINRQPGAGTRVLLDVLLQEKGIAVSDVNGYSIQATTHFDAANRIASGVADAALGIKAAADALGLDFIPITEEPYELVYPQEYEDHPCIQALMDALDDPEWRRDVDKLGGYRWNS</sequence>
<dbReference type="KEGG" id="aco:Amico_0827"/>
<dbReference type="STRING" id="572547.Amico_0827"/>
<dbReference type="HOGENOM" id="CLU_010186_3_0_0"/>
<dbReference type="RefSeq" id="WP_013048226.1">
    <property type="nucleotide sequence ID" value="NC_014011.1"/>
</dbReference>
<dbReference type="UniPathway" id="UPA00344"/>
<dbReference type="GO" id="GO:0061599">
    <property type="term" value="F:molybdopterin molybdotransferase activity"/>
    <property type="evidence" value="ECO:0007669"/>
    <property type="project" value="UniProtKB-UniRule"/>
</dbReference>
<dbReference type="Pfam" id="PF03453">
    <property type="entry name" value="MoeA_N"/>
    <property type="match status" value="1"/>
</dbReference>
<gene>
    <name evidence="8" type="ordered locus">Amico_0827</name>
</gene>
<dbReference type="InterPro" id="IPR036425">
    <property type="entry name" value="MoaB/Mog-like_dom_sf"/>
</dbReference>
<dbReference type="EC" id="2.10.1.1" evidence="6"/>
<dbReference type="PANTHER" id="PTHR10192">
    <property type="entry name" value="MOLYBDOPTERIN BIOSYNTHESIS PROTEIN"/>
    <property type="match status" value="1"/>
</dbReference>
<proteinExistence type="inferred from homology"/>
<dbReference type="Pfam" id="PF12727">
    <property type="entry name" value="PBP_like"/>
    <property type="match status" value="1"/>
</dbReference>
<comment type="pathway">
    <text evidence="2 6">Cofactor biosynthesis; molybdopterin biosynthesis.</text>
</comment>
<dbReference type="InterPro" id="IPR005110">
    <property type="entry name" value="MoeA_linker/N"/>
</dbReference>
<keyword evidence="6" id="KW-0479">Metal-binding</keyword>
<keyword evidence="6" id="KW-0460">Magnesium</keyword>
<dbReference type="Gene3D" id="2.40.340.10">
    <property type="entry name" value="MoeA, C-terminal, domain IV"/>
    <property type="match status" value="1"/>
</dbReference>
<dbReference type="InterPro" id="IPR024370">
    <property type="entry name" value="PBP_domain"/>
</dbReference>
<dbReference type="Gene3D" id="3.40.980.10">
    <property type="entry name" value="MoaB/Mog-like domain"/>
    <property type="match status" value="1"/>
</dbReference>
<evidence type="ECO:0000256" key="4">
    <source>
        <dbReference type="ARBA" id="ARBA00023150"/>
    </source>
</evidence>
<dbReference type="InterPro" id="IPR036688">
    <property type="entry name" value="MoeA_C_domain_IV_sf"/>
</dbReference>
<name>D5EEH8_AMICL</name>
<comment type="catalytic activity">
    <reaction evidence="5">
        <text>adenylyl-molybdopterin + molybdate = Mo-molybdopterin + AMP + H(+)</text>
        <dbReference type="Rhea" id="RHEA:35047"/>
        <dbReference type="ChEBI" id="CHEBI:15378"/>
        <dbReference type="ChEBI" id="CHEBI:36264"/>
        <dbReference type="ChEBI" id="CHEBI:62727"/>
        <dbReference type="ChEBI" id="CHEBI:71302"/>
        <dbReference type="ChEBI" id="CHEBI:456215"/>
        <dbReference type="EC" id="2.10.1.1"/>
    </reaction>
</comment>
<organism evidence="8 9">
    <name type="scientific">Aminobacterium colombiense (strain DSM 12261 / ALA-1)</name>
    <dbReference type="NCBI Taxonomy" id="572547"/>
    <lineage>
        <taxon>Bacteria</taxon>
        <taxon>Thermotogati</taxon>
        <taxon>Synergistota</taxon>
        <taxon>Synergistia</taxon>
        <taxon>Synergistales</taxon>
        <taxon>Aminobacteriaceae</taxon>
        <taxon>Aminobacterium</taxon>
    </lineage>
</organism>
<evidence type="ECO:0000256" key="2">
    <source>
        <dbReference type="ARBA" id="ARBA00005046"/>
    </source>
</evidence>
<reference evidence="8 9" key="1">
    <citation type="journal article" date="2010" name="Stand. Genomic Sci.">
        <title>Complete genome sequence of Aminobacterium colombiense type strain (ALA-1).</title>
        <authorList>
            <person name="Chertkov O."/>
            <person name="Sikorski J."/>
            <person name="Brambilla E."/>
            <person name="Lapidus A."/>
            <person name="Copeland A."/>
            <person name="Glavina Del Rio T."/>
            <person name="Nolan M."/>
            <person name="Lucas S."/>
            <person name="Tice H."/>
            <person name="Cheng J.F."/>
            <person name="Han C."/>
            <person name="Detter J.C."/>
            <person name="Bruce D."/>
            <person name="Tapia R."/>
            <person name="Goodwin L."/>
            <person name="Pitluck S."/>
            <person name="Liolios K."/>
            <person name="Ivanova N."/>
            <person name="Mavromatis K."/>
            <person name="Ovchinnikova G."/>
            <person name="Pati A."/>
            <person name="Chen A."/>
            <person name="Palaniappan K."/>
            <person name="Land M."/>
            <person name="Hauser L."/>
            <person name="Chang Y.J."/>
            <person name="Jeffries C.D."/>
            <person name="Spring S."/>
            <person name="Rohde M."/>
            <person name="Goker M."/>
            <person name="Bristow J."/>
            <person name="Eisen J.A."/>
            <person name="Markowitz V."/>
            <person name="Hugenholtz P."/>
            <person name="Kyrpides N.C."/>
            <person name="Klenk H.P."/>
        </authorList>
    </citation>
    <scope>NUCLEOTIDE SEQUENCE [LARGE SCALE GENOMIC DNA]</scope>
    <source>
        <strain evidence="9">DSM 12261 / ALA-1</strain>
    </source>
</reference>
<dbReference type="Proteomes" id="UP000002366">
    <property type="component" value="Chromosome"/>
</dbReference>
<dbReference type="AlphaFoldDB" id="D5EEH8"/>
<comment type="cofactor">
    <cofactor evidence="6">
        <name>Mg(2+)</name>
        <dbReference type="ChEBI" id="CHEBI:18420"/>
    </cofactor>
</comment>
<evidence type="ECO:0000256" key="3">
    <source>
        <dbReference type="ARBA" id="ARBA00010763"/>
    </source>
</evidence>
<evidence type="ECO:0000256" key="1">
    <source>
        <dbReference type="ARBA" id="ARBA00002901"/>
    </source>
</evidence>
<keyword evidence="4 6" id="KW-0501">Molybdenum cofactor biosynthesis</keyword>
<keyword evidence="9" id="KW-1185">Reference proteome</keyword>
<dbReference type="EMBL" id="CP001997">
    <property type="protein sequence ID" value="ADE56960.1"/>
    <property type="molecule type" value="Genomic_DNA"/>
</dbReference>
<dbReference type="CDD" id="cd00887">
    <property type="entry name" value="MoeA"/>
    <property type="match status" value="1"/>
</dbReference>
<dbReference type="OrthoDB" id="9804758at2"/>
<evidence type="ECO:0000256" key="5">
    <source>
        <dbReference type="ARBA" id="ARBA00047317"/>
    </source>
</evidence>
<comment type="function">
    <text evidence="1 6">Catalyzes the insertion of molybdate into adenylated molybdopterin with the concomitant release of AMP.</text>
</comment>
<dbReference type="SUPFAM" id="SSF53850">
    <property type="entry name" value="Periplasmic binding protein-like II"/>
    <property type="match status" value="1"/>
</dbReference>
<evidence type="ECO:0000256" key="6">
    <source>
        <dbReference type="RuleBase" id="RU365090"/>
    </source>
</evidence>